<dbReference type="InterPro" id="IPR016439">
    <property type="entry name" value="Lag1/Lac1-like"/>
</dbReference>
<evidence type="ECO:0000259" key="8">
    <source>
        <dbReference type="PROSITE" id="PS50922"/>
    </source>
</evidence>
<accession>I7M3K0</accession>
<evidence type="ECO:0000256" key="7">
    <source>
        <dbReference type="SAM" id="Phobius"/>
    </source>
</evidence>
<keyword evidence="10" id="KW-1185">Reference proteome</keyword>
<organism evidence="9 10">
    <name type="scientific">Tetrahymena thermophila (strain SB210)</name>
    <dbReference type="NCBI Taxonomy" id="312017"/>
    <lineage>
        <taxon>Eukaryota</taxon>
        <taxon>Sar</taxon>
        <taxon>Alveolata</taxon>
        <taxon>Ciliophora</taxon>
        <taxon>Intramacronucleata</taxon>
        <taxon>Oligohymenophorea</taxon>
        <taxon>Hymenostomatida</taxon>
        <taxon>Tetrahymenina</taxon>
        <taxon>Tetrahymenidae</taxon>
        <taxon>Tetrahymena</taxon>
    </lineage>
</organism>
<feature type="compositionally biased region" description="Polar residues" evidence="6">
    <location>
        <begin position="21"/>
        <end position="44"/>
    </location>
</feature>
<dbReference type="HOGENOM" id="CLU_749034_0_0_1"/>
<dbReference type="GO" id="GO:0050291">
    <property type="term" value="F:sphingosine N-acyltransferase activity"/>
    <property type="evidence" value="ECO:0007669"/>
    <property type="project" value="InterPro"/>
</dbReference>
<dbReference type="PANTHER" id="PTHR12560">
    <property type="entry name" value="LONGEVITY ASSURANCE FACTOR 1 LAG1"/>
    <property type="match status" value="1"/>
</dbReference>
<feature type="transmembrane region" description="Helical" evidence="7">
    <location>
        <begin position="96"/>
        <end position="116"/>
    </location>
</feature>
<dbReference type="OrthoDB" id="284586at2759"/>
<evidence type="ECO:0000256" key="1">
    <source>
        <dbReference type="ARBA" id="ARBA00004141"/>
    </source>
</evidence>
<dbReference type="GO" id="GO:0016020">
    <property type="term" value="C:membrane"/>
    <property type="evidence" value="ECO:0007669"/>
    <property type="project" value="UniProtKB-SubCell"/>
</dbReference>
<feature type="transmembrane region" description="Helical" evidence="7">
    <location>
        <begin position="280"/>
        <end position="297"/>
    </location>
</feature>
<dbReference type="RefSeq" id="XP_001023529.1">
    <property type="nucleotide sequence ID" value="XM_001023529.1"/>
</dbReference>
<dbReference type="PIRSF" id="PIRSF005225">
    <property type="entry name" value="LAG1_LAC1"/>
    <property type="match status" value="1"/>
</dbReference>
<sequence length="370" mass="43321">MKIDSKPTEKSSLVVKREGNSPENSSNSLTKKNEGVSQQKSTSSKSDEKIDPNQHIYEAVWRITFLIMLFIGLVLVEKVYRFHNDPATIHIPKGSIYDFYISVLTACAIAIIRFFIKKVFQKKIYDLLGERRKKTYEEGMKRADQLCKWSFDIIYYTLSTVIGYLIVKNQAFLPPTMLGHGQCSNLFMKYPEVPQIPYLRLFYLIQAGTHLYTLVFQLIAKRKDPKFYEYSLHHLLAMFLIWFSYMMNFLIVGTIVLILHDPCDVFLVAARAYNDLKCRVMAFNAVLVCISYPLWLYTRNFIFPQCVIKSCYDFFINFDFENLPRDIFFLPCLYMLVMLGVLAVMHIYWAYFYSKAVLTFVQGKEKNGYD</sequence>
<feature type="region of interest" description="Disordered" evidence="6">
    <location>
        <begin position="1"/>
        <end position="49"/>
    </location>
</feature>
<dbReference type="PROSITE" id="PS50922">
    <property type="entry name" value="TLC"/>
    <property type="match status" value="1"/>
</dbReference>
<evidence type="ECO:0000256" key="5">
    <source>
        <dbReference type="PROSITE-ProRule" id="PRU00205"/>
    </source>
</evidence>
<proteinExistence type="predicted"/>
<feature type="transmembrane region" description="Helical" evidence="7">
    <location>
        <begin position="201"/>
        <end position="220"/>
    </location>
</feature>
<evidence type="ECO:0000256" key="3">
    <source>
        <dbReference type="ARBA" id="ARBA00022989"/>
    </source>
</evidence>
<dbReference type="InParanoid" id="I7M3K0"/>
<reference evidence="10" key="1">
    <citation type="journal article" date="2006" name="PLoS Biol.">
        <title>Macronuclear genome sequence of the ciliate Tetrahymena thermophila, a model eukaryote.</title>
        <authorList>
            <person name="Eisen J.A."/>
            <person name="Coyne R.S."/>
            <person name="Wu M."/>
            <person name="Wu D."/>
            <person name="Thiagarajan M."/>
            <person name="Wortman J.R."/>
            <person name="Badger J.H."/>
            <person name="Ren Q."/>
            <person name="Amedeo P."/>
            <person name="Jones K.M."/>
            <person name="Tallon L.J."/>
            <person name="Delcher A.L."/>
            <person name="Salzberg S.L."/>
            <person name="Silva J.C."/>
            <person name="Haas B.J."/>
            <person name="Majoros W.H."/>
            <person name="Farzad M."/>
            <person name="Carlton J.M."/>
            <person name="Smith R.K. Jr."/>
            <person name="Garg J."/>
            <person name="Pearlman R.E."/>
            <person name="Karrer K.M."/>
            <person name="Sun L."/>
            <person name="Manning G."/>
            <person name="Elde N.C."/>
            <person name="Turkewitz A.P."/>
            <person name="Asai D.J."/>
            <person name="Wilkes D.E."/>
            <person name="Wang Y."/>
            <person name="Cai H."/>
            <person name="Collins K."/>
            <person name="Stewart B.A."/>
            <person name="Lee S.R."/>
            <person name="Wilamowska K."/>
            <person name="Weinberg Z."/>
            <person name="Ruzzo W.L."/>
            <person name="Wloga D."/>
            <person name="Gaertig J."/>
            <person name="Frankel J."/>
            <person name="Tsao C.-C."/>
            <person name="Gorovsky M.A."/>
            <person name="Keeling P.J."/>
            <person name="Waller R.F."/>
            <person name="Patron N.J."/>
            <person name="Cherry J.M."/>
            <person name="Stover N.A."/>
            <person name="Krieger C.J."/>
            <person name="del Toro C."/>
            <person name="Ryder H.F."/>
            <person name="Williamson S.C."/>
            <person name="Barbeau R.A."/>
            <person name="Hamilton E.P."/>
            <person name="Orias E."/>
        </authorList>
    </citation>
    <scope>NUCLEOTIDE SEQUENCE [LARGE SCALE GENOMIC DNA]</scope>
    <source>
        <strain evidence="10">SB210</strain>
    </source>
</reference>
<dbReference type="AlphaFoldDB" id="I7M3K0"/>
<dbReference type="GO" id="GO:0005783">
    <property type="term" value="C:endoplasmic reticulum"/>
    <property type="evidence" value="ECO:0007669"/>
    <property type="project" value="TreeGrafter"/>
</dbReference>
<feature type="domain" description="TLC" evidence="8">
    <location>
        <begin position="144"/>
        <end position="362"/>
    </location>
</feature>
<evidence type="ECO:0000256" key="4">
    <source>
        <dbReference type="ARBA" id="ARBA00023136"/>
    </source>
</evidence>
<feature type="transmembrane region" description="Helical" evidence="7">
    <location>
        <begin position="59"/>
        <end position="76"/>
    </location>
</feature>
<protein>
    <submittedName>
        <fullName evidence="9">LAG1 longevity assurance protein</fullName>
    </submittedName>
</protein>
<feature type="transmembrane region" description="Helical" evidence="7">
    <location>
        <begin position="327"/>
        <end position="351"/>
    </location>
</feature>
<feature type="compositionally biased region" description="Basic and acidic residues" evidence="6">
    <location>
        <begin position="1"/>
        <end position="20"/>
    </location>
</feature>
<keyword evidence="4 5" id="KW-0472">Membrane</keyword>
<dbReference type="EMBL" id="GG662495">
    <property type="protein sequence ID" value="EAS03284.1"/>
    <property type="molecule type" value="Genomic_DNA"/>
</dbReference>
<dbReference type="GO" id="GO:0046513">
    <property type="term" value="P:ceramide biosynthetic process"/>
    <property type="evidence" value="ECO:0007669"/>
    <property type="project" value="InterPro"/>
</dbReference>
<dbReference type="PANTHER" id="PTHR12560:SF0">
    <property type="entry name" value="LD18904P"/>
    <property type="match status" value="1"/>
</dbReference>
<feature type="transmembrane region" description="Helical" evidence="7">
    <location>
        <begin position="232"/>
        <end position="260"/>
    </location>
</feature>
<keyword evidence="3 7" id="KW-1133">Transmembrane helix</keyword>
<dbReference type="Proteomes" id="UP000009168">
    <property type="component" value="Unassembled WGS sequence"/>
</dbReference>
<dbReference type="eggNOG" id="KOG1607">
    <property type="taxonomic scope" value="Eukaryota"/>
</dbReference>
<gene>
    <name evidence="9" type="ORF">TTHERM_00537190</name>
</gene>
<evidence type="ECO:0000256" key="6">
    <source>
        <dbReference type="SAM" id="MobiDB-lite"/>
    </source>
</evidence>
<dbReference type="OMA" id="WADIFTS"/>
<evidence type="ECO:0000313" key="10">
    <source>
        <dbReference type="Proteomes" id="UP000009168"/>
    </source>
</evidence>
<evidence type="ECO:0000256" key="2">
    <source>
        <dbReference type="ARBA" id="ARBA00022692"/>
    </source>
</evidence>
<name>I7M3K0_TETTS</name>
<dbReference type="SMART" id="SM00724">
    <property type="entry name" value="TLC"/>
    <property type="match status" value="1"/>
</dbReference>
<dbReference type="KEGG" id="tet:TTHERM_00537190"/>
<dbReference type="Pfam" id="PF03798">
    <property type="entry name" value="TRAM_LAG1_CLN8"/>
    <property type="match status" value="1"/>
</dbReference>
<dbReference type="GeneID" id="7842673"/>
<evidence type="ECO:0000313" key="9">
    <source>
        <dbReference type="EMBL" id="EAS03284.1"/>
    </source>
</evidence>
<comment type="subcellular location">
    <subcellularLocation>
        <location evidence="1">Membrane</location>
        <topology evidence="1">Multi-pass membrane protein</topology>
    </subcellularLocation>
</comment>
<keyword evidence="2 5" id="KW-0812">Transmembrane</keyword>
<dbReference type="InterPro" id="IPR006634">
    <property type="entry name" value="TLC-dom"/>
</dbReference>